<sequence>MSVAVSVRDLRLTIGRRVVLDNLSLHLGGGRIYGLIGRNGSGKSSLMSVLAGLRRPDSGTVRIGGEPVFENEAAASKVCLVRGRFHFPDELGRVRDALGFAATLRPDWDDDYAEHLTERFRIATDKRIRALSEGERAAVGVIAGLASQAPVTMFDEAHAVMDVPARHVFYDELLADYMARPRTVIVSTHLVEELGSVFEEVVMLDAGKLVARGETEALRAQGCQVTGPADLVDSFVQGLHVLDERLLGYTKSVVIFGELGADRHARAWSMNLDLGPIGLQDLFSHLIRDMGERDR</sequence>
<dbReference type="InterPro" id="IPR003593">
    <property type="entry name" value="AAA+_ATPase"/>
</dbReference>
<dbReference type="PROSITE" id="PS50893">
    <property type="entry name" value="ABC_TRANSPORTER_2"/>
    <property type="match status" value="1"/>
</dbReference>
<proteinExistence type="predicted"/>
<accession>A0A5N5EE28</accession>
<evidence type="ECO:0000256" key="1">
    <source>
        <dbReference type="ARBA" id="ARBA00022741"/>
    </source>
</evidence>
<protein>
    <submittedName>
        <fullName evidence="4">ABC transporter ATP-binding protein</fullName>
    </submittedName>
</protein>
<keyword evidence="5" id="KW-1185">Reference proteome</keyword>
<dbReference type="RefSeq" id="WP_128852372.1">
    <property type="nucleotide sequence ID" value="NZ_JBHUTW010000002.1"/>
</dbReference>
<gene>
    <name evidence="4" type="ORF">F5983_29085</name>
</gene>
<evidence type="ECO:0000313" key="4">
    <source>
        <dbReference type="EMBL" id="KAB2589088.1"/>
    </source>
</evidence>
<keyword evidence="1" id="KW-0547">Nucleotide-binding</keyword>
<dbReference type="PANTHER" id="PTHR43158">
    <property type="entry name" value="SKFA PEPTIDE EXPORT ATP-BINDING PROTEIN SKFE"/>
    <property type="match status" value="1"/>
</dbReference>
<reference evidence="4 5" key="1">
    <citation type="submission" date="2019-09" db="EMBL/GenBank/DDBJ databases">
        <authorList>
            <person name="Liu P."/>
        </authorList>
    </citation>
    <scope>NUCLEOTIDE SEQUENCE [LARGE SCALE GENOMIC DNA]</scope>
    <source>
        <strain evidence="4 5">TRM68085</strain>
    </source>
</reference>
<dbReference type="SUPFAM" id="SSF52540">
    <property type="entry name" value="P-loop containing nucleoside triphosphate hydrolases"/>
    <property type="match status" value="1"/>
</dbReference>
<dbReference type="Pfam" id="PF00005">
    <property type="entry name" value="ABC_tran"/>
    <property type="match status" value="1"/>
</dbReference>
<evidence type="ECO:0000256" key="2">
    <source>
        <dbReference type="ARBA" id="ARBA00022840"/>
    </source>
</evidence>
<dbReference type="Gene3D" id="3.40.50.300">
    <property type="entry name" value="P-loop containing nucleotide triphosphate hydrolases"/>
    <property type="match status" value="1"/>
</dbReference>
<dbReference type="EMBL" id="VYUA01000036">
    <property type="protein sequence ID" value="KAB2589088.1"/>
    <property type="molecule type" value="Genomic_DNA"/>
</dbReference>
<dbReference type="GO" id="GO:0005524">
    <property type="term" value="F:ATP binding"/>
    <property type="evidence" value="ECO:0007669"/>
    <property type="project" value="UniProtKB-KW"/>
</dbReference>
<evidence type="ECO:0000313" key="5">
    <source>
        <dbReference type="Proteomes" id="UP000326907"/>
    </source>
</evidence>
<dbReference type="AlphaFoldDB" id="A0A5N5EE28"/>
<dbReference type="Proteomes" id="UP000326907">
    <property type="component" value="Unassembled WGS sequence"/>
</dbReference>
<dbReference type="InterPro" id="IPR003439">
    <property type="entry name" value="ABC_transporter-like_ATP-bd"/>
</dbReference>
<dbReference type="PANTHER" id="PTHR43158:SF5">
    <property type="entry name" value="ABC TRANSPORTER, ATP-BINDING PROTEIN"/>
    <property type="match status" value="1"/>
</dbReference>
<dbReference type="GO" id="GO:0016887">
    <property type="term" value="F:ATP hydrolysis activity"/>
    <property type="evidence" value="ECO:0007669"/>
    <property type="project" value="InterPro"/>
</dbReference>
<dbReference type="SMART" id="SM00382">
    <property type="entry name" value="AAA"/>
    <property type="match status" value="1"/>
</dbReference>
<name>A0A5N5EE28_9ACTN</name>
<dbReference type="InterPro" id="IPR027417">
    <property type="entry name" value="P-loop_NTPase"/>
</dbReference>
<organism evidence="4 5">
    <name type="scientific">Streptomyces arboris</name>
    <dbReference type="NCBI Taxonomy" id="2600619"/>
    <lineage>
        <taxon>Bacteria</taxon>
        <taxon>Bacillati</taxon>
        <taxon>Actinomycetota</taxon>
        <taxon>Actinomycetes</taxon>
        <taxon>Kitasatosporales</taxon>
        <taxon>Streptomycetaceae</taxon>
        <taxon>Streptomyces</taxon>
    </lineage>
</organism>
<keyword evidence="2 4" id="KW-0067">ATP-binding</keyword>
<evidence type="ECO:0000259" key="3">
    <source>
        <dbReference type="PROSITE" id="PS50893"/>
    </source>
</evidence>
<feature type="domain" description="ABC transporter" evidence="3">
    <location>
        <begin position="5"/>
        <end position="231"/>
    </location>
</feature>
<comment type="caution">
    <text evidence="4">The sequence shown here is derived from an EMBL/GenBank/DDBJ whole genome shotgun (WGS) entry which is preliminary data.</text>
</comment>